<dbReference type="Proteomes" id="UP000291822">
    <property type="component" value="Unassembled WGS sequence"/>
</dbReference>
<evidence type="ECO:0000256" key="1">
    <source>
        <dbReference type="SAM" id="Phobius"/>
    </source>
</evidence>
<dbReference type="AlphaFoldDB" id="A0A4R0YZX2"/>
<proteinExistence type="predicted"/>
<feature type="transmembrane region" description="Helical" evidence="1">
    <location>
        <begin position="35"/>
        <end position="57"/>
    </location>
</feature>
<organism evidence="2 3">
    <name type="scientific">Dyella soli</name>
    <dbReference type="NCBI Taxonomy" id="522319"/>
    <lineage>
        <taxon>Bacteria</taxon>
        <taxon>Pseudomonadati</taxon>
        <taxon>Pseudomonadota</taxon>
        <taxon>Gammaproteobacteria</taxon>
        <taxon>Lysobacterales</taxon>
        <taxon>Rhodanobacteraceae</taxon>
        <taxon>Dyella</taxon>
    </lineage>
</organism>
<keyword evidence="3" id="KW-1185">Reference proteome</keyword>
<dbReference type="RefSeq" id="WP_131150834.1">
    <property type="nucleotide sequence ID" value="NZ_SJTG01000001.1"/>
</dbReference>
<dbReference type="InterPro" id="IPR032307">
    <property type="entry name" value="PepSY_TM-like_2"/>
</dbReference>
<evidence type="ECO:0000313" key="2">
    <source>
        <dbReference type="EMBL" id="TCI12386.1"/>
    </source>
</evidence>
<gene>
    <name evidence="2" type="ORF">EZM97_03290</name>
</gene>
<keyword evidence="1" id="KW-1133">Transmembrane helix</keyword>
<dbReference type="EMBL" id="SJTG01000001">
    <property type="protein sequence ID" value="TCI12386.1"/>
    <property type="molecule type" value="Genomic_DNA"/>
</dbReference>
<protein>
    <recommendedName>
        <fullName evidence="4">Peptidase</fullName>
    </recommendedName>
</protein>
<reference evidence="2 3" key="1">
    <citation type="submission" date="2019-02" db="EMBL/GenBank/DDBJ databases">
        <title>Dyella amyloliquefaciens sp. nov., isolated from forest soil.</title>
        <authorList>
            <person name="Gao Z.-H."/>
            <person name="Qiu L.-H."/>
        </authorList>
    </citation>
    <scope>NUCLEOTIDE SEQUENCE [LARGE SCALE GENOMIC DNA]</scope>
    <source>
        <strain evidence="2 3">KACC 12747</strain>
    </source>
</reference>
<comment type="caution">
    <text evidence="2">The sequence shown here is derived from an EMBL/GenBank/DDBJ whole genome shotgun (WGS) entry which is preliminary data.</text>
</comment>
<evidence type="ECO:0000313" key="3">
    <source>
        <dbReference type="Proteomes" id="UP000291822"/>
    </source>
</evidence>
<feature type="transmembrane region" description="Helical" evidence="1">
    <location>
        <begin position="204"/>
        <end position="222"/>
    </location>
</feature>
<keyword evidence="1" id="KW-0472">Membrane</keyword>
<keyword evidence="1" id="KW-0812">Transmembrane</keyword>
<feature type="transmembrane region" description="Helical" evidence="1">
    <location>
        <begin position="170"/>
        <end position="192"/>
    </location>
</feature>
<name>A0A4R0YZX2_9GAMM</name>
<dbReference type="PANTHER" id="PTHR40115:SF1">
    <property type="entry name" value="INNER MEMBRANE PROTEIN WITH PEPSY TM HELIX"/>
    <property type="match status" value="1"/>
</dbReference>
<accession>A0A4R0YZX2</accession>
<sequence length="223" mass="25218">MKVWLRAERMDGDRTSLHRPARPQRAFWLKQLHRWHWISSALCLIAMLLFAITGITLNHAAQIEARPKTEHRQAQLPAPLLRVIEGEDERKGQVLPASIVDWASTQVKVSLDGRKADWSSDEIYVSMPRPGGDAWLSIDRLSGKVEYETTTRGWISYLNDLHKGRNAGPVWGWFIDIFALACVIFSVTGLLLLKMHAAQRGATWPLVAFGLVLPLVLALLFIH</sequence>
<dbReference type="Pfam" id="PF16357">
    <property type="entry name" value="PepSY_TM_like_2"/>
    <property type="match status" value="1"/>
</dbReference>
<evidence type="ECO:0008006" key="4">
    <source>
        <dbReference type="Google" id="ProtNLM"/>
    </source>
</evidence>
<dbReference type="PANTHER" id="PTHR40115">
    <property type="entry name" value="INNER MEMBRANE PROTEIN WITH PEPSY TM HELIX"/>
    <property type="match status" value="1"/>
</dbReference>